<protein>
    <submittedName>
        <fullName evidence="2">Uncharacterized protein</fullName>
    </submittedName>
</protein>
<dbReference type="Gramene" id="ONIVA11G16180.2">
    <property type="protein sequence ID" value="ONIVA11G16180.2"/>
    <property type="gene ID" value="ONIVA11G16180"/>
</dbReference>
<evidence type="ECO:0000313" key="3">
    <source>
        <dbReference type="Proteomes" id="UP000006591"/>
    </source>
</evidence>
<feature type="compositionally biased region" description="Basic and acidic residues" evidence="1">
    <location>
        <begin position="200"/>
        <end position="212"/>
    </location>
</feature>
<organism evidence="2">
    <name type="scientific">Oryza nivara</name>
    <name type="common">Indian wild rice</name>
    <name type="synonym">Oryza sativa f. spontanea</name>
    <dbReference type="NCBI Taxonomy" id="4536"/>
    <lineage>
        <taxon>Eukaryota</taxon>
        <taxon>Viridiplantae</taxon>
        <taxon>Streptophyta</taxon>
        <taxon>Embryophyta</taxon>
        <taxon>Tracheophyta</taxon>
        <taxon>Spermatophyta</taxon>
        <taxon>Magnoliopsida</taxon>
        <taxon>Liliopsida</taxon>
        <taxon>Poales</taxon>
        <taxon>Poaceae</taxon>
        <taxon>BOP clade</taxon>
        <taxon>Oryzoideae</taxon>
        <taxon>Oryzeae</taxon>
        <taxon>Oryzinae</taxon>
        <taxon>Oryza</taxon>
    </lineage>
</organism>
<feature type="compositionally biased region" description="Basic and acidic residues" evidence="1">
    <location>
        <begin position="219"/>
        <end position="234"/>
    </location>
</feature>
<keyword evidence="3" id="KW-1185">Reference proteome</keyword>
<evidence type="ECO:0000313" key="2">
    <source>
        <dbReference type="EnsemblPlants" id="ONIVA11G16180.2"/>
    </source>
</evidence>
<feature type="compositionally biased region" description="Basic and acidic residues" evidence="1">
    <location>
        <begin position="113"/>
        <end position="132"/>
    </location>
</feature>
<reference evidence="2" key="1">
    <citation type="submission" date="2015-04" db="UniProtKB">
        <authorList>
            <consortium name="EnsemblPlants"/>
        </authorList>
    </citation>
    <scope>IDENTIFICATION</scope>
    <source>
        <strain evidence="2">SL10</strain>
    </source>
</reference>
<dbReference type="HOGENOM" id="CLU_861612_0_0_1"/>
<evidence type="ECO:0000256" key="1">
    <source>
        <dbReference type="SAM" id="MobiDB-lite"/>
    </source>
</evidence>
<reference evidence="2" key="2">
    <citation type="submission" date="2018-04" db="EMBL/GenBank/DDBJ databases">
        <title>OnivRS2 (Oryza nivara Reference Sequence Version 2).</title>
        <authorList>
            <person name="Zhang J."/>
            <person name="Kudrna D."/>
            <person name="Lee S."/>
            <person name="Talag J."/>
            <person name="Rajasekar S."/>
            <person name="Welchert J."/>
            <person name="Hsing Y.-I."/>
            <person name="Wing R.A."/>
        </authorList>
    </citation>
    <scope>NUCLEOTIDE SEQUENCE [LARGE SCALE GENOMIC DNA]</scope>
    <source>
        <strain evidence="2">SL10</strain>
    </source>
</reference>
<feature type="compositionally biased region" description="Low complexity" evidence="1">
    <location>
        <begin position="313"/>
        <end position="323"/>
    </location>
</feature>
<proteinExistence type="predicted"/>
<dbReference type="EnsemblPlants" id="ONIVA11G16180.2">
    <property type="protein sequence ID" value="ONIVA11G16180.2"/>
    <property type="gene ID" value="ONIVA11G16180"/>
</dbReference>
<feature type="region of interest" description="Disordered" evidence="1">
    <location>
        <begin position="200"/>
        <end position="323"/>
    </location>
</feature>
<name>A0A0E0J308_ORYNI</name>
<sequence>MTHGIYQLEDATVAVAASATAEAEMATPTRIRMRSISRSGMASRRRSSSRVASCFATSTRSYVPASLSSAAATSVHDELNGSNATAVLGRFSTDGQERGILSHLWYGAAPGSESRENGGGEAEERTEAVDRGRRWRRGRGPLGPGALGLEALLEVIQAILALVDGARRAPSGGAADGDGGRAGAPVCGAEEAPRVEQRGRLAVEESGGRADEVGGGGWRVDDDGSDWGRADGTRRKSWPTTLVAPTMATDGPSSRSAIRTVDDGRCTRPPAEDGSAGEEGGARRCDDRGSRQRREDGARRRQDMAHSRGGGRRTAALGRARTE</sequence>
<feature type="region of interest" description="Disordered" evidence="1">
    <location>
        <begin position="110"/>
        <end position="137"/>
    </location>
</feature>
<dbReference type="Proteomes" id="UP000006591">
    <property type="component" value="Chromosome 11"/>
</dbReference>
<accession>A0A0E0J308</accession>
<dbReference type="AlphaFoldDB" id="A0A0E0J308"/>
<feature type="compositionally biased region" description="Basic and acidic residues" evidence="1">
    <location>
        <begin position="280"/>
        <end position="306"/>
    </location>
</feature>